<feature type="transmembrane region" description="Helical" evidence="8">
    <location>
        <begin position="505"/>
        <end position="531"/>
    </location>
</feature>
<dbReference type="InterPro" id="IPR000515">
    <property type="entry name" value="MetI-like"/>
</dbReference>
<dbReference type="SUPFAM" id="SSF161098">
    <property type="entry name" value="MetI-like"/>
    <property type="match status" value="2"/>
</dbReference>
<proteinExistence type="inferred from homology"/>
<keyword evidence="6 8" id="KW-1133">Transmembrane helix</keyword>
<evidence type="ECO:0000313" key="12">
    <source>
        <dbReference type="Proteomes" id="UP000304148"/>
    </source>
</evidence>
<evidence type="ECO:0000259" key="10">
    <source>
        <dbReference type="PROSITE" id="PS50928"/>
    </source>
</evidence>
<gene>
    <name evidence="11" type="ORF">PBLR_13830</name>
</gene>
<dbReference type="Proteomes" id="UP000304148">
    <property type="component" value="Chromosome"/>
</dbReference>
<dbReference type="AlphaFoldDB" id="A0A383REH0"/>
<feature type="transmembrane region" description="Helical" evidence="8">
    <location>
        <begin position="551"/>
        <end position="571"/>
    </location>
</feature>
<evidence type="ECO:0000256" key="5">
    <source>
        <dbReference type="ARBA" id="ARBA00022692"/>
    </source>
</evidence>
<feature type="transmembrane region" description="Helical" evidence="8">
    <location>
        <begin position="319"/>
        <end position="342"/>
    </location>
</feature>
<feature type="transmembrane region" description="Helical" evidence="8">
    <location>
        <begin position="442"/>
        <end position="461"/>
    </location>
</feature>
<evidence type="ECO:0000256" key="8">
    <source>
        <dbReference type="RuleBase" id="RU363032"/>
    </source>
</evidence>
<dbReference type="PANTHER" id="PTHR43357:SF4">
    <property type="entry name" value="INNER MEMBRANE ABC TRANSPORTER PERMEASE PROTEIN YDCV"/>
    <property type="match status" value="1"/>
</dbReference>
<feature type="transmembrane region" description="Helical" evidence="8">
    <location>
        <begin position="271"/>
        <end position="292"/>
    </location>
</feature>
<feature type="transmembrane region" description="Helical" evidence="8">
    <location>
        <begin position="90"/>
        <end position="110"/>
    </location>
</feature>
<dbReference type="GO" id="GO:0005886">
    <property type="term" value="C:plasma membrane"/>
    <property type="evidence" value="ECO:0007669"/>
    <property type="project" value="UniProtKB-SubCell"/>
</dbReference>
<evidence type="ECO:0000256" key="3">
    <source>
        <dbReference type="ARBA" id="ARBA00022475"/>
    </source>
</evidence>
<keyword evidence="4" id="KW-0997">Cell inner membrane</keyword>
<feature type="domain" description="ABC transmembrane type-1" evidence="10">
    <location>
        <begin position="86"/>
        <end position="289"/>
    </location>
</feature>
<dbReference type="Pfam" id="PF00528">
    <property type="entry name" value="BPD_transp_1"/>
    <property type="match status" value="2"/>
</dbReference>
<feature type="transmembrane region" description="Helical" evidence="8">
    <location>
        <begin position="166"/>
        <end position="186"/>
    </location>
</feature>
<reference evidence="12" key="1">
    <citation type="submission" date="2018-08" db="EMBL/GenBank/DDBJ databases">
        <authorList>
            <person name="Chevrot R."/>
        </authorList>
    </citation>
    <scope>NUCLEOTIDE SEQUENCE [LARGE SCALE GENOMIC DNA]</scope>
</reference>
<evidence type="ECO:0000256" key="7">
    <source>
        <dbReference type="ARBA" id="ARBA00023136"/>
    </source>
</evidence>
<comment type="subcellular location">
    <subcellularLocation>
        <location evidence="1">Cell inner membrane</location>
        <topology evidence="1">Multi-pass membrane protein</topology>
    </subcellularLocation>
    <subcellularLocation>
        <location evidence="8">Cell membrane</location>
        <topology evidence="8">Multi-pass membrane protein</topology>
    </subcellularLocation>
</comment>
<dbReference type="PROSITE" id="PS50928">
    <property type="entry name" value="ABC_TM1"/>
    <property type="match status" value="2"/>
</dbReference>
<keyword evidence="5 8" id="KW-0812">Transmembrane</keyword>
<feature type="transmembrane region" description="Helical" evidence="8">
    <location>
        <begin position="31"/>
        <end position="50"/>
    </location>
</feature>
<evidence type="ECO:0000256" key="4">
    <source>
        <dbReference type="ARBA" id="ARBA00022519"/>
    </source>
</evidence>
<feature type="transmembrane region" description="Helical" evidence="8">
    <location>
        <begin position="415"/>
        <end position="436"/>
    </location>
</feature>
<keyword evidence="3" id="KW-1003">Cell membrane</keyword>
<dbReference type="CDD" id="cd06261">
    <property type="entry name" value="TM_PBP2"/>
    <property type="match status" value="2"/>
</dbReference>
<dbReference type="GO" id="GO:0055085">
    <property type="term" value="P:transmembrane transport"/>
    <property type="evidence" value="ECO:0007669"/>
    <property type="project" value="InterPro"/>
</dbReference>
<dbReference type="InterPro" id="IPR035906">
    <property type="entry name" value="MetI-like_sf"/>
</dbReference>
<organism evidence="11 12">
    <name type="scientific">Paenibacillus alvei</name>
    <name type="common">Bacillus alvei</name>
    <dbReference type="NCBI Taxonomy" id="44250"/>
    <lineage>
        <taxon>Bacteria</taxon>
        <taxon>Bacillati</taxon>
        <taxon>Bacillota</taxon>
        <taxon>Bacilli</taxon>
        <taxon>Bacillales</taxon>
        <taxon>Paenibacillaceae</taxon>
        <taxon>Paenibacillus</taxon>
    </lineage>
</organism>
<dbReference type="Gene3D" id="1.10.3720.10">
    <property type="entry name" value="MetI-like"/>
    <property type="match status" value="2"/>
</dbReference>
<keyword evidence="7 8" id="KW-0472">Membrane</keyword>
<feature type="region of interest" description="Disordered" evidence="9">
    <location>
        <begin position="1"/>
        <end position="20"/>
    </location>
</feature>
<protein>
    <submittedName>
        <fullName evidence="11">ABC transporter permease</fullName>
    </submittedName>
</protein>
<evidence type="ECO:0000256" key="2">
    <source>
        <dbReference type="ARBA" id="ARBA00022448"/>
    </source>
</evidence>
<sequence>MMITNTPNAPRPSKPRMGLPRRSGPITQSPYFVYVLVAPLFLILLAYVVYPLFQTFVQSIQVEDQFSLTNYARFFSFEHTSNLEALWTSIYISVLSVITCAIVGVAMAFLLERYEFPGRKVLAVLVLVPMALPPLVGVLSFTFLYGESGIIPRALKELLHLEQVPFYLKGIWGVLVVHTFTMYTYFYMTASSAIRGLDPSLEEAAASLGAGRLYIWRRVILPMLTPALVASSLLVFMIAMASYTAPLIFGIERTMTMQIYLSRTNGNLDMAAAQSTILSVVSIVFLLVMRWYQGLRNYQNMSKGISVHRTEVKSAVGKYVAMILSIIGVIILLLPIFVLVLISLSTNGTWTTQVLPPEYTLEHYIKLFTDSKTWRPIANSFQMSFVATIGNVIFGVAAAYAMVRLKFKGKTLLDVLIMLPWALPGTVVAVNLIAAFSEPNVFSFNQVLIGSFWILPLAYFVRHLPLVFRSTSATLVQMDASVEEAARNLGASWWYSFRRVVFPMALSGILAGTLLAFVQGIGEFVSSILLFTAKSTPLSVEIFQRMYSFEFGTACAYGVLQITLIIIVLFVSRKITGDNTAI</sequence>
<comment type="similarity">
    <text evidence="8">Belongs to the binding-protein-dependent transport system permease family.</text>
</comment>
<evidence type="ECO:0000256" key="6">
    <source>
        <dbReference type="ARBA" id="ARBA00022989"/>
    </source>
</evidence>
<feature type="transmembrane region" description="Helical" evidence="8">
    <location>
        <begin position="122"/>
        <end position="146"/>
    </location>
</feature>
<evidence type="ECO:0000256" key="1">
    <source>
        <dbReference type="ARBA" id="ARBA00004429"/>
    </source>
</evidence>
<evidence type="ECO:0000256" key="9">
    <source>
        <dbReference type="SAM" id="MobiDB-lite"/>
    </source>
</evidence>
<feature type="transmembrane region" description="Helical" evidence="8">
    <location>
        <begin position="381"/>
        <end position="403"/>
    </location>
</feature>
<keyword evidence="2 8" id="KW-0813">Transport</keyword>
<dbReference type="EMBL" id="LS992241">
    <property type="protein sequence ID" value="SYX85408.1"/>
    <property type="molecule type" value="Genomic_DNA"/>
</dbReference>
<evidence type="ECO:0000313" key="11">
    <source>
        <dbReference type="EMBL" id="SYX85408.1"/>
    </source>
</evidence>
<feature type="transmembrane region" description="Helical" evidence="8">
    <location>
        <begin position="227"/>
        <end position="251"/>
    </location>
</feature>
<dbReference type="PANTHER" id="PTHR43357">
    <property type="entry name" value="INNER MEMBRANE ABC TRANSPORTER PERMEASE PROTEIN YDCV"/>
    <property type="match status" value="1"/>
</dbReference>
<accession>A0A383REH0</accession>
<feature type="domain" description="ABC transmembrane type-1" evidence="10">
    <location>
        <begin position="377"/>
        <end position="572"/>
    </location>
</feature>
<name>A0A383REH0_PAEAL</name>